<dbReference type="SUPFAM" id="SSF53448">
    <property type="entry name" value="Nucleotide-diphospho-sugar transferases"/>
    <property type="match status" value="1"/>
</dbReference>
<dbReference type="Gene3D" id="3.90.550.20">
    <property type="match status" value="1"/>
</dbReference>
<accession>A0A1M5T6U6</accession>
<reference evidence="2" key="1">
    <citation type="submission" date="2016-11" db="EMBL/GenBank/DDBJ databases">
        <authorList>
            <person name="Varghese N."/>
            <person name="Submissions S."/>
        </authorList>
    </citation>
    <scope>NUCLEOTIDE SEQUENCE [LARGE SCALE GENOMIC DNA]</scope>
    <source>
        <strain evidence="2">DSM 28223</strain>
    </source>
</reference>
<proteinExistence type="predicted"/>
<organism evidence="1 2">
    <name type="scientific">Cognatishimia maritima</name>
    <dbReference type="NCBI Taxonomy" id="870908"/>
    <lineage>
        <taxon>Bacteria</taxon>
        <taxon>Pseudomonadati</taxon>
        <taxon>Pseudomonadota</taxon>
        <taxon>Alphaproteobacteria</taxon>
        <taxon>Rhodobacterales</taxon>
        <taxon>Paracoccaceae</taxon>
        <taxon>Cognatishimia</taxon>
    </lineage>
</organism>
<gene>
    <name evidence="1" type="ORF">SAMN04488044_2596</name>
</gene>
<keyword evidence="2" id="KW-1185">Reference proteome</keyword>
<dbReference type="InterPro" id="IPR029044">
    <property type="entry name" value="Nucleotide-diphossugar_trans"/>
</dbReference>
<dbReference type="AlphaFoldDB" id="A0A1M5T6U6"/>
<dbReference type="RefSeq" id="WP_072793452.1">
    <property type="nucleotide sequence ID" value="NZ_FQWM01000005.1"/>
</dbReference>
<dbReference type="OrthoDB" id="5354021at2"/>
<evidence type="ECO:0000313" key="2">
    <source>
        <dbReference type="Proteomes" id="UP000184211"/>
    </source>
</evidence>
<dbReference type="EMBL" id="FQWM01000005">
    <property type="protein sequence ID" value="SHH46330.1"/>
    <property type="molecule type" value="Genomic_DNA"/>
</dbReference>
<protein>
    <recommendedName>
        <fullName evidence="3">Alpha 1,4-glycosyltransferase conserved region</fullName>
    </recommendedName>
</protein>
<sequence length="337" mass="38392">MAHNPEIASLWIGGELTWLEQLCLKSFADHGHKITLYSYDPISNIPPGVASGDANEIFQADEIHRHAVTGSPAIHADIWRLNLLRKTDKIWVDADVLCHHPFGFDTPFVFGWEKDDLVCNAVLGLPSESKALAGLNDFFEDPYAIGPWLRPKQIAHLEKQRDAGKPVHMTEQEWGFTGPAAVTWFLQKTGEIEYAKPQEVFFPVSYKRRNHLILSRFAPEDRFTSETRAVHLWARRLKARALELPGRKPRRGSFLDRMLQQHEIVPEDAPLPDRRIRLAGDSKDPRFRAMLAIEALKGDASIRQLATDNNVEPKDIRKWRAKLVSDAAIIFEQDSTR</sequence>
<dbReference type="Proteomes" id="UP000184211">
    <property type="component" value="Unassembled WGS sequence"/>
</dbReference>
<evidence type="ECO:0008006" key="3">
    <source>
        <dbReference type="Google" id="ProtNLM"/>
    </source>
</evidence>
<evidence type="ECO:0000313" key="1">
    <source>
        <dbReference type="EMBL" id="SHH46330.1"/>
    </source>
</evidence>
<dbReference type="STRING" id="870908.SAMN04488044_2596"/>
<name>A0A1M5T6U6_9RHOB</name>